<dbReference type="CDD" id="cd05015">
    <property type="entry name" value="SIS_PGI_1"/>
    <property type="match status" value="1"/>
</dbReference>
<dbReference type="Proteomes" id="UP000192731">
    <property type="component" value="Unassembled WGS sequence"/>
</dbReference>
<gene>
    <name evidence="4" type="primary">pgi</name>
    <name evidence="6" type="ORF">SAMN00017405_0185</name>
</gene>
<dbReference type="PROSITE" id="PS51463">
    <property type="entry name" value="P_GLUCOSE_ISOMERASE_3"/>
    <property type="match status" value="1"/>
</dbReference>
<organism evidence="6 7">
    <name type="scientific">Desulfonispora thiosulfatigenes DSM 11270</name>
    <dbReference type="NCBI Taxonomy" id="656914"/>
    <lineage>
        <taxon>Bacteria</taxon>
        <taxon>Bacillati</taxon>
        <taxon>Bacillota</taxon>
        <taxon>Clostridia</taxon>
        <taxon>Eubacteriales</taxon>
        <taxon>Peptococcaceae</taxon>
        <taxon>Desulfonispora</taxon>
    </lineage>
</organism>
<accession>A0A1W1VLZ1</accession>
<proteinExistence type="inferred from homology"/>
<dbReference type="PRINTS" id="PR00662">
    <property type="entry name" value="G6PISOMERASE"/>
</dbReference>
<dbReference type="GO" id="GO:0004347">
    <property type="term" value="F:glucose-6-phosphate isomerase activity"/>
    <property type="evidence" value="ECO:0007669"/>
    <property type="project" value="UniProtKB-UniRule"/>
</dbReference>
<evidence type="ECO:0000256" key="4">
    <source>
        <dbReference type="HAMAP-Rule" id="MF_00473"/>
    </source>
</evidence>
<dbReference type="InterPro" id="IPR035476">
    <property type="entry name" value="SIS_PGI_1"/>
</dbReference>
<keyword evidence="3 4" id="KW-0413">Isomerase</keyword>
<dbReference type="EMBL" id="FWWT01000022">
    <property type="protein sequence ID" value="SMB94336.1"/>
    <property type="molecule type" value="Genomic_DNA"/>
</dbReference>
<dbReference type="EC" id="5.3.1.9" evidence="4"/>
<dbReference type="GO" id="GO:0048029">
    <property type="term" value="F:monosaccharide binding"/>
    <property type="evidence" value="ECO:0007669"/>
    <property type="project" value="TreeGrafter"/>
</dbReference>
<dbReference type="CDD" id="cd05016">
    <property type="entry name" value="SIS_PGI_2"/>
    <property type="match status" value="1"/>
</dbReference>
<evidence type="ECO:0000256" key="1">
    <source>
        <dbReference type="ARBA" id="ARBA00022432"/>
    </source>
</evidence>
<comment type="subcellular location">
    <subcellularLocation>
        <location evidence="4">Cytoplasm</location>
    </subcellularLocation>
</comment>
<dbReference type="HAMAP" id="MF_00473">
    <property type="entry name" value="G6P_isomerase"/>
    <property type="match status" value="1"/>
</dbReference>
<evidence type="ECO:0000256" key="2">
    <source>
        <dbReference type="ARBA" id="ARBA00023152"/>
    </source>
</evidence>
<dbReference type="PANTHER" id="PTHR11469">
    <property type="entry name" value="GLUCOSE-6-PHOSPHATE ISOMERASE"/>
    <property type="match status" value="1"/>
</dbReference>
<dbReference type="SUPFAM" id="SSF53697">
    <property type="entry name" value="SIS domain"/>
    <property type="match status" value="1"/>
</dbReference>
<dbReference type="Gene3D" id="3.40.50.10490">
    <property type="entry name" value="Glucose-6-phosphate isomerase like protein, domain 1"/>
    <property type="match status" value="2"/>
</dbReference>
<dbReference type="GO" id="GO:0006094">
    <property type="term" value="P:gluconeogenesis"/>
    <property type="evidence" value="ECO:0007669"/>
    <property type="project" value="UniProtKB-UniRule"/>
</dbReference>
<dbReference type="GO" id="GO:0097367">
    <property type="term" value="F:carbohydrate derivative binding"/>
    <property type="evidence" value="ECO:0007669"/>
    <property type="project" value="InterPro"/>
</dbReference>
<dbReference type="FunFam" id="3.40.50.10490:FF:000021">
    <property type="entry name" value="Glucose-6-phosphate isomerase"/>
    <property type="match status" value="1"/>
</dbReference>
<dbReference type="InterPro" id="IPR035482">
    <property type="entry name" value="SIS_PGI_2"/>
</dbReference>
<dbReference type="GO" id="GO:0005829">
    <property type="term" value="C:cytosol"/>
    <property type="evidence" value="ECO:0007669"/>
    <property type="project" value="TreeGrafter"/>
</dbReference>
<dbReference type="OrthoDB" id="140919at2"/>
<comment type="function">
    <text evidence="4">Catalyzes the reversible isomerization of glucose-6-phosphate to fructose-6-phosphate.</text>
</comment>
<keyword evidence="7" id="KW-1185">Reference proteome</keyword>
<evidence type="ECO:0000313" key="6">
    <source>
        <dbReference type="EMBL" id="SMB94336.1"/>
    </source>
</evidence>
<comment type="catalytic activity">
    <reaction evidence="4 5">
        <text>alpha-D-glucose 6-phosphate = beta-D-fructose 6-phosphate</text>
        <dbReference type="Rhea" id="RHEA:11816"/>
        <dbReference type="ChEBI" id="CHEBI:57634"/>
        <dbReference type="ChEBI" id="CHEBI:58225"/>
        <dbReference type="EC" id="5.3.1.9"/>
    </reaction>
</comment>
<reference evidence="6 7" key="1">
    <citation type="submission" date="2017-04" db="EMBL/GenBank/DDBJ databases">
        <authorList>
            <person name="Afonso C.L."/>
            <person name="Miller P.J."/>
            <person name="Scott M.A."/>
            <person name="Spackman E."/>
            <person name="Goraichik I."/>
            <person name="Dimitrov K.M."/>
            <person name="Suarez D.L."/>
            <person name="Swayne D.E."/>
        </authorList>
    </citation>
    <scope>NUCLEOTIDE SEQUENCE [LARGE SCALE GENOMIC DNA]</scope>
    <source>
        <strain evidence="6 7">DSM 11270</strain>
    </source>
</reference>
<feature type="active site" evidence="4">
    <location>
        <position position="455"/>
    </location>
</feature>
<feature type="active site" evidence="4">
    <location>
        <position position="351"/>
    </location>
</feature>
<dbReference type="RefSeq" id="WP_084054003.1">
    <property type="nucleotide sequence ID" value="NZ_FWWT01000022.1"/>
</dbReference>
<dbReference type="NCBIfam" id="NF010696">
    <property type="entry name" value="PRK14096.1"/>
    <property type="match status" value="1"/>
</dbReference>
<dbReference type="UniPathway" id="UPA00138"/>
<protein>
    <recommendedName>
        <fullName evidence="4">Glucose-6-phosphate isomerase</fullName>
        <shortName evidence="4">GPI</shortName>
        <ecNumber evidence="4">5.3.1.9</ecNumber>
    </recommendedName>
    <alternativeName>
        <fullName evidence="4">Phosphoglucose isomerase</fullName>
        <shortName evidence="4">PGI</shortName>
    </alternativeName>
    <alternativeName>
        <fullName evidence="4">Phosphohexose isomerase</fullName>
        <shortName evidence="4">PHI</shortName>
    </alternativeName>
</protein>
<dbReference type="InterPro" id="IPR046348">
    <property type="entry name" value="SIS_dom_sf"/>
</dbReference>
<dbReference type="GO" id="GO:0006096">
    <property type="term" value="P:glycolytic process"/>
    <property type="evidence" value="ECO:0007669"/>
    <property type="project" value="UniProtKB-UniRule"/>
</dbReference>
<dbReference type="GO" id="GO:0051156">
    <property type="term" value="P:glucose 6-phosphate metabolic process"/>
    <property type="evidence" value="ECO:0007669"/>
    <property type="project" value="TreeGrafter"/>
</dbReference>
<evidence type="ECO:0000313" key="7">
    <source>
        <dbReference type="Proteomes" id="UP000192731"/>
    </source>
</evidence>
<comment type="pathway">
    <text evidence="4 5">Carbohydrate degradation; glycolysis; D-glyceraldehyde 3-phosphate and glycerone phosphate from D-glucose: step 2/4.</text>
</comment>
<comment type="pathway">
    <text evidence="4">Carbohydrate biosynthesis; gluconeogenesis.</text>
</comment>
<dbReference type="UniPathway" id="UPA00109">
    <property type="reaction ID" value="UER00181"/>
</dbReference>
<dbReference type="InterPro" id="IPR001672">
    <property type="entry name" value="G6P_Isomerase"/>
</dbReference>
<comment type="similarity">
    <text evidence="4 5">Belongs to the GPI family.</text>
</comment>
<dbReference type="STRING" id="656914.SAMN00017405_0185"/>
<keyword evidence="2 4" id="KW-0324">Glycolysis</keyword>
<evidence type="ECO:0000256" key="3">
    <source>
        <dbReference type="ARBA" id="ARBA00023235"/>
    </source>
</evidence>
<keyword evidence="4" id="KW-0963">Cytoplasm</keyword>
<keyword evidence="1 4" id="KW-0312">Gluconeogenesis</keyword>
<evidence type="ECO:0000256" key="5">
    <source>
        <dbReference type="RuleBase" id="RU000612"/>
    </source>
</evidence>
<dbReference type="AlphaFoldDB" id="A0A1W1VLZ1"/>
<dbReference type="Pfam" id="PF00342">
    <property type="entry name" value="PGI"/>
    <property type="match status" value="2"/>
</dbReference>
<sequence>MEQSALWDRYKKYLYLNNTLGIYIDISRMNFSDNYFEEIKPKIETAFKDMESLEKGAIANPDEKRMVGHFWLRNPSLAPKPEIREEISETILKIKEFSSKIHKGEILSSTGKMFKRVLLVGIGGSALGPQFVANALQDNDTKLQISFLDNTDPDGFDRLFAKIKDELDQTIVLVISKSGGTKETSNGMEETKEIFSKTNLTFSKHFVAITGKYSKLHKLALQEDWLEIFPLWDFVGGRTSETSAVGLLPAALQGIDIDELLRGAKECDEQTRRNDICQNPAAILALMWYYFTQGVGGKEMVIIPYNDRLQLFSKYLQQLIMESLGKEKDLNDNIVNQGIAVYGNKGSTDQHSYVQQLLDGPDNYFITFMEVLKKRSKTSIILEDKVTSGDYLHAFLLGTRNALTKKQKQSITITVDEITPYSIGVLIALYERAVGLYASLVNINAYHQPSVESGKKIATLTINLQKDLLSFLDNNRGKKYTPLEIATEIGQNTEIETIFKTLQHLTANMNFNVEKDNHEDVFSTKYFIKAN</sequence>
<name>A0A1W1VLZ1_DESTI</name>
<feature type="active site" description="Proton donor" evidence="4">
    <location>
        <position position="322"/>
    </location>
</feature>
<dbReference type="PANTHER" id="PTHR11469:SF1">
    <property type="entry name" value="GLUCOSE-6-PHOSPHATE ISOMERASE"/>
    <property type="match status" value="1"/>
</dbReference>